<dbReference type="InterPro" id="IPR023799">
    <property type="entry name" value="RbfA_dom_sf"/>
</dbReference>
<protein>
    <recommendedName>
        <fullName evidence="3">Ribosome-binding factor A</fullName>
    </recommendedName>
</protein>
<dbReference type="SUPFAM" id="SSF89919">
    <property type="entry name" value="Ribosome-binding factor A, RbfA"/>
    <property type="match status" value="1"/>
</dbReference>
<dbReference type="NCBIfam" id="TIGR00082">
    <property type="entry name" value="rbfA"/>
    <property type="match status" value="1"/>
</dbReference>
<dbReference type="GO" id="GO:0030490">
    <property type="term" value="P:maturation of SSU-rRNA"/>
    <property type="evidence" value="ECO:0007669"/>
    <property type="project" value="UniProtKB-UniRule"/>
</dbReference>
<dbReference type="PROSITE" id="PS01319">
    <property type="entry name" value="RBFA"/>
    <property type="match status" value="1"/>
</dbReference>
<dbReference type="PANTHER" id="PTHR33515">
    <property type="entry name" value="RIBOSOME-BINDING FACTOR A, CHLOROPLASTIC-RELATED"/>
    <property type="match status" value="1"/>
</dbReference>
<evidence type="ECO:0000313" key="4">
    <source>
        <dbReference type="EMBL" id="PWI58221.1"/>
    </source>
</evidence>
<gene>
    <name evidence="3" type="primary">rbfA</name>
    <name evidence="4" type="ORF">BM613_04635</name>
</gene>
<dbReference type="GO" id="GO:0043024">
    <property type="term" value="F:ribosomal small subunit binding"/>
    <property type="evidence" value="ECO:0007669"/>
    <property type="project" value="TreeGrafter"/>
</dbReference>
<dbReference type="Proteomes" id="UP000245380">
    <property type="component" value="Unassembled WGS sequence"/>
</dbReference>
<dbReference type="Gene3D" id="3.30.300.20">
    <property type="match status" value="1"/>
</dbReference>
<dbReference type="EMBL" id="MPDK01000005">
    <property type="protein sequence ID" value="PWI58221.1"/>
    <property type="molecule type" value="Genomic_DNA"/>
</dbReference>
<evidence type="ECO:0000256" key="1">
    <source>
        <dbReference type="ARBA" id="ARBA00022490"/>
    </source>
</evidence>
<evidence type="ECO:0000313" key="5">
    <source>
        <dbReference type="Proteomes" id="UP000245380"/>
    </source>
</evidence>
<comment type="function">
    <text evidence="3">One of several proteins that assist in the late maturation steps of the functional core of the 30S ribosomal subunit. Associates with free 30S ribosomal subunits (but not with 30S subunits that are part of 70S ribosomes or polysomes). Required for efficient processing of 16S rRNA. May interact with the 5'-terminal helix region of 16S rRNA.</text>
</comment>
<name>A0A2U3DAB7_SULT2</name>
<dbReference type="InterPro" id="IPR015946">
    <property type="entry name" value="KH_dom-like_a/b"/>
</dbReference>
<accession>A0A2U3DAB7</accession>
<comment type="caution">
    <text evidence="4">The sequence shown here is derived from an EMBL/GenBank/DDBJ whole genome shotgun (WGS) entry which is preliminary data.</text>
</comment>
<sequence length="128" mass="14915">MKLRVQRIALQLQREMSDILQHHLKDPRIGFVTVTDVDVTNDLAYAKIYVSVMGTEEQKQESMRGLERAKGFIRSELGARMRLRVVPELQFRLDQSIDYSARIEHVLHEILPPDDTLKVERKGDDEDQ</sequence>
<dbReference type="PANTHER" id="PTHR33515:SF1">
    <property type="entry name" value="RIBOSOME-BINDING FACTOR A, CHLOROPLASTIC-RELATED"/>
    <property type="match status" value="1"/>
</dbReference>
<dbReference type="GO" id="GO:0005829">
    <property type="term" value="C:cytosol"/>
    <property type="evidence" value="ECO:0007669"/>
    <property type="project" value="TreeGrafter"/>
</dbReference>
<comment type="subunit">
    <text evidence="3">Monomer. Binds 30S ribosomal subunits, but not 50S ribosomal subunits or 70S ribosomes.</text>
</comment>
<dbReference type="Pfam" id="PF02033">
    <property type="entry name" value="RBFA"/>
    <property type="match status" value="1"/>
</dbReference>
<proteinExistence type="inferred from homology"/>
<dbReference type="RefSeq" id="WP_109430012.1">
    <property type="nucleotide sequence ID" value="NZ_MPDK01000005.1"/>
</dbReference>
<comment type="similarity">
    <text evidence="3">Belongs to the RbfA family.</text>
</comment>
<dbReference type="InterPro" id="IPR000238">
    <property type="entry name" value="RbfA"/>
</dbReference>
<organism evidence="4 5">
    <name type="scientific">Sulfoacidibacillus thermotolerans</name>
    <name type="common">Acidibacillus sulfuroxidans</name>
    <dbReference type="NCBI Taxonomy" id="1765684"/>
    <lineage>
        <taxon>Bacteria</taxon>
        <taxon>Bacillati</taxon>
        <taxon>Bacillota</taxon>
        <taxon>Bacilli</taxon>
        <taxon>Bacillales</taxon>
        <taxon>Alicyclobacillaceae</taxon>
        <taxon>Sulfoacidibacillus</taxon>
    </lineage>
</organism>
<dbReference type="FunFam" id="3.30.300.20:FF:000009">
    <property type="entry name" value="Ribosome-binding factor A"/>
    <property type="match status" value="1"/>
</dbReference>
<keyword evidence="1 3" id="KW-0963">Cytoplasm</keyword>
<dbReference type="AlphaFoldDB" id="A0A2U3DAB7"/>
<comment type="subcellular location">
    <subcellularLocation>
        <location evidence="3">Cytoplasm</location>
    </subcellularLocation>
</comment>
<keyword evidence="2 3" id="KW-0690">Ribosome biogenesis</keyword>
<dbReference type="HAMAP" id="MF_00003">
    <property type="entry name" value="RbfA"/>
    <property type="match status" value="1"/>
</dbReference>
<evidence type="ECO:0000256" key="3">
    <source>
        <dbReference type="HAMAP-Rule" id="MF_00003"/>
    </source>
</evidence>
<keyword evidence="5" id="KW-1185">Reference proteome</keyword>
<dbReference type="OrthoDB" id="307788at2"/>
<dbReference type="InterPro" id="IPR020053">
    <property type="entry name" value="Ribosome-bd_factorA_CS"/>
</dbReference>
<reference evidence="4 5" key="1">
    <citation type="submission" date="2016-11" db="EMBL/GenBank/DDBJ databases">
        <title>Comparative genomics of Acidibacillus ferroxidans species.</title>
        <authorList>
            <person name="Oliveira G."/>
            <person name="Nunes G."/>
            <person name="Oliveira R."/>
            <person name="Araujo F."/>
            <person name="Salim A."/>
            <person name="Scholte L."/>
            <person name="Morais D."/>
            <person name="Nancucheo I."/>
            <person name="Johnson D.B."/>
            <person name="Grail B."/>
            <person name="Bittencourt J."/>
            <person name="Valadares R."/>
        </authorList>
    </citation>
    <scope>NUCLEOTIDE SEQUENCE [LARGE SCALE GENOMIC DNA]</scope>
    <source>
        <strain evidence="4 5">Y002</strain>
    </source>
</reference>
<evidence type="ECO:0000256" key="2">
    <source>
        <dbReference type="ARBA" id="ARBA00022517"/>
    </source>
</evidence>